<dbReference type="GO" id="GO:0016491">
    <property type="term" value="F:oxidoreductase activity"/>
    <property type="evidence" value="ECO:0007669"/>
    <property type="project" value="UniProtKB-KW"/>
</dbReference>
<dbReference type="SUPFAM" id="SSF51735">
    <property type="entry name" value="NAD(P)-binding Rossmann-fold domains"/>
    <property type="match status" value="1"/>
</dbReference>
<dbReference type="PROSITE" id="PS00061">
    <property type="entry name" value="ADH_SHORT"/>
    <property type="match status" value="1"/>
</dbReference>
<evidence type="ECO:0000256" key="1">
    <source>
        <dbReference type="ARBA" id="ARBA00006484"/>
    </source>
</evidence>
<comment type="caution">
    <text evidence="4">The sequence shown here is derived from an EMBL/GenBank/DDBJ whole genome shotgun (WGS) entry which is preliminary data.</text>
</comment>
<evidence type="ECO:0000256" key="3">
    <source>
        <dbReference type="RuleBase" id="RU000363"/>
    </source>
</evidence>
<dbReference type="PANTHER" id="PTHR44196:SF1">
    <property type="entry name" value="DEHYDROGENASE_REDUCTASE SDR FAMILY MEMBER 7B"/>
    <property type="match status" value="1"/>
</dbReference>
<proteinExistence type="inferred from homology"/>
<dbReference type="GO" id="GO:0016020">
    <property type="term" value="C:membrane"/>
    <property type="evidence" value="ECO:0007669"/>
    <property type="project" value="TreeGrafter"/>
</dbReference>
<name>A0A1S1PBF3_METEX</name>
<protein>
    <submittedName>
        <fullName evidence="4">Short-chain dehydrogenase</fullName>
    </submittedName>
</protein>
<gene>
    <name evidence="4" type="ORF">BK022_02795</name>
</gene>
<dbReference type="InterPro" id="IPR020904">
    <property type="entry name" value="Sc_DH/Rdtase_CS"/>
</dbReference>
<dbReference type="EMBL" id="MNAO01000016">
    <property type="protein sequence ID" value="OHV17882.1"/>
    <property type="molecule type" value="Genomic_DNA"/>
</dbReference>
<dbReference type="PRINTS" id="PR00081">
    <property type="entry name" value="GDHRDH"/>
</dbReference>
<dbReference type="InterPro" id="IPR036291">
    <property type="entry name" value="NAD(P)-bd_dom_sf"/>
</dbReference>
<dbReference type="Proteomes" id="UP000180215">
    <property type="component" value="Unassembled WGS sequence"/>
</dbReference>
<dbReference type="AlphaFoldDB" id="A0A1S1PBF3"/>
<evidence type="ECO:0000313" key="5">
    <source>
        <dbReference type="Proteomes" id="UP000180215"/>
    </source>
</evidence>
<evidence type="ECO:0000256" key="2">
    <source>
        <dbReference type="ARBA" id="ARBA00023002"/>
    </source>
</evidence>
<reference evidence="4 5" key="1">
    <citation type="submission" date="2016-10" db="EMBL/GenBank/DDBJ databases">
        <title>Draft genome sequence of Methylobacterium extorquens CP3, a seed endophyte of Crotalaria pumila with plant growth-promoting and metal tolerance properties.</title>
        <authorList>
            <person name="Sanchez-Lopez A.S."/>
            <person name="Van Hamme J.D."/>
            <person name="Thijs S."/>
            <person name="Mcammond B.M."/>
            <person name="Stevens V."/>
            <person name="Gonzalez-Chavez M.D.C."/>
            <person name="Vangronsveld J."/>
        </authorList>
    </citation>
    <scope>NUCLEOTIDE SEQUENCE [LARGE SCALE GENOMIC DNA]</scope>
    <source>
        <strain evidence="4 5">CP3</strain>
    </source>
</reference>
<dbReference type="Pfam" id="PF00106">
    <property type="entry name" value="adh_short"/>
    <property type="match status" value="1"/>
</dbReference>
<organism evidence="4 5">
    <name type="scientific">Methylorubrum extorquens</name>
    <name type="common">Methylobacterium dichloromethanicum</name>
    <name type="synonym">Methylobacterium extorquens</name>
    <dbReference type="NCBI Taxonomy" id="408"/>
    <lineage>
        <taxon>Bacteria</taxon>
        <taxon>Pseudomonadati</taxon>
        <taxon>Pseudomonadota</taxon>
        <taxon>Alphaproteobacteria</taxon>
        <taxon>Hyphomicrobiales</taxon>
        <taxon>Methylobacteriaceae</taxon>
        <taxon>Methylorubrum</taxon>
    </lineage>
</organism>
<dbReference type="InterPro" id="IPR002347">
    <property type="entry name" value="SDR_fam"/>
</dbReference>
<dbReference type="PANTHER" id="PTHR44196">
    <property type="entry name" value="DEHYDROGENASE/REDUCTASE SDR FAMILY MEMBER 7B"/>
    <property type="match status" value="1"/>
</dbReference>
<keyword evidence="2" id="KW-0560">Oxidoreductase</keyword>
<sequence length="254" mass="27007">MKLKNRTVLITGGTSGIGLELAKSLLARSNTVIVTGRDQARLDATKRALPSIHAFRSDIGDPQASAALRDGVLRQFPELDTLINNAGIMRHLDLRQQRGAMNITQEIDINLNGPIRLVDAFLPHLKGVGNALIVNVTSGLAFVPLTAAPVYSAAKAALHAYTRCLRTQLEGTGIRVVELAPPLTATPLFHGEFAALMPGEKGMDVSVLAARAIAGIEKGRQEIRPGASNVLKVGSRLAPELMFNQMAKVGRASA</sequence>
<evidence type="ECO:0000313" key="4">
    <source>
        <dbReference type="EMBL" id="OHV17882.1"/>
    </source>
</evidence>
<comment type="similarity">
    <text evidence="1 3">Belongs to the short-chain dehydrogenases/reductases (SDR) family.</text>
</comment>
<dbReference type="PRINTS" id="PR00080">
    <property type="entry name" value="SDRFAMILY"/>
</dbReference>
<accession>A0A1S1PBF3</accession>
<dbReference type="Gene3D" id="3.40.50.720">
    <property type="entry name" value="NAD(P)-binding Rossmann-like Domain"/>
    <property type="match status" value="1"/>
</dbReference>